<evidence type="ECO:0000313" key="3">
    <source>
        <dbReference type="EMBL" id="OAK61901.1"/>
    </source>
</evidence>
<evidence type="ECO:0000313" key="4">
    <source>
        <dbReference type="Proteomes" id="UP000077852"/>
    </source>
</evidence>
<comment type="caution">
    <text evidence="3">The sequence shown here is derived from an EMBL/GenBank/DDBJ whole genome shotgun (WGS) entry which is preliminary data.</text>
</comment>
<gene>
    <name evidence="3" type="ORF">A3K87_20030</name>
</gene>
<organism evidence="3 4">
    <name type="scientific">Variovorax paradoxus</name>
    <dbReference type="NCBI Taxonomy" id="34073"/>
    <lineage>
        <taxon>Bacteria</taxon>
        <taxon>Pseudomonadati</taxon>
        <taxon>Pseudomonadota</taxon>
        <taxon>Betaproteobacteria</taxon>
        <taxon>Burkholderiales</taxon>
        <taxon>Comamonadaceae</taxon>
        <taxon>Variovorax</taxon>
    </lineage>
</organism>
<name>A0AA91IAS7_VARPD</name>
<dbReference type="AlphaFoldDB" id="A0AA91IAS7"/>
<feature type="transmembrane region" description="Helical" evidence="2">
    <location>
        <begin position="259"/>
        <end position="278"/>
    </location>
</feature>
<reference evidence="3 4" key="1">
    <citation type="submission" date="2016-03" db="EMBL/GenBank/DDBJ databases">
        <title>Genome sequence of Variovorax paradoxus KB5.</title>
        <authorList>
            <person name="Jeong H."/>
            <person name="Hong C.E."/>
            <person name="Jo S.H."/>
            <person name="Park J.M."/>
        </authorList>
    </citation>
    <scope>NUCLEOTIDE SEQUENCE [LARGE SCALE GENOMIC DNA]</scope>
    <source>
        <strain evidence="3 4">KB5</strain>
    </source>
</reference>
<evidence type="ECO:0000256" key="1">
    <source>
        <dbReference type="SAM" id="MobiDB-lite"/>
    </source>
</evidence>
<feature type="region of interest" description="Disordered" evidence="1">
    <location>
        <begin position="205"/>
        <end position="228"/>
    </location>
</feature>
<protein>
    <submittedName>
        <fullName evidence="3">Uncharacterized protein</fullName>
    </submittedName>
</protein>
<dbReference type="EMBL" id="LVHG01000054">
    <property type="protein sequence ID" value="OAK61901.1"/>
    <property type="molecule type" value="Genomic_DNA"/>
</dbReference>
<dbReference type="Proteomes" id="UP000077852">
    <property type="component" value="Unassembled WGS sequence"/>
</dbReference>
<evidence type="ECO:0000256" key="2">
    <source>
        <dbReference type="SAM" id="Phobius"/>
    </source>
</evidence>
<keyword evidence="2" id="KW-0472">Membrane</keyword>
<feature type="transmembrane region" description="Helical" evidence="2">
    <location>
        <begin position="232"/>
        <end position="253"/>
    </location>
</feature>
<keyword evidence="2" id="KW-0812">Transmembrane</keyword>
<keyword evidence="2" id="KW-1133">Transmembrane helix</keyword>
<accession>A0AA91IAS7</accession>
<proteinExistence type="predicted"/>
<sequence length="285" mass="31082">MSHPVFLSSSALPRMPEGSRNEWRGFFGHGGELEANAFFPLFWRALFGADDIRHARFIDECDIEDEAAVADRAECLEHFGAEATYPYLVTDKRTALARLASRREAILAAVGERYRPIYDSFAELIAHGFADHLLLRTSGLPDAAEAEKWLRADLAAIDTPDAASGDMKQLAKDLLAYGANPVWLLSGAGSTDAGSWPTEELKGLFPQADRKKPRREPVAPQAARPPSRPRSWLDAVLEWLGIFVAAGVALGTYGFTRSVWLALLAFVCAAVIVGFGVAKSRGPRA</sequence>